<evidence type="ECO:0000259" key="5">
    <source>
        <dbReference type="PROSITE" id="PS50303"/>
    </source>
</evidence>
<dbReference type="SUPFAM" id="SSF48371">
    <property type="entry name" value="ARM repeat"/>
    <property type="match status" value="1"/>
</dbReference>
<feature type="repeat" description="Pumilio" evidence="3">
    <location>
        <begin position="441"/>
        <end position="477"/>
    </location>
</feature>
<protein>
    <recommendedName>
        <fullName evidence="5">PUM-HD domain-containing protein</fullName>
    </recommendedName>
</protein>
<dbReference type="InterPro" id="IPR001313">
    <property type="entry name" value="Pumilio_RNA-bd_rpt"/>
</dbReference>
<dbReference type="EMBL" id="PQIB02000005">
    <property type="protein sequence ID" value="RLN18100.1"/>
    <property type="molecule type" value="Genomic_DNA"/>
</dbReference>
<feature type="compositionally biased region" description="Basic and acidic residues" evidence="4">
    <location>
        <begin position="32"/>
        <end position="43"/>
    </location>
</feature>
<evidence type="ECO:0000256" key="3">
    <source>
        <dbReference type="PROSITE-ProRule" id="PRU00317"/>
    </source>
</evidence>
<keyword evidence="1" id="KW-0677">Repeat</keyword>
<evidence type="ECO:0000256" key="1">
    <source>
        <dbReference type="ARBA" id="ARBA00022737"/>
    </source>
</evidence>
<proteinExistence type="predicted"/>
<evidence type="ECO:0000256" key="2">
    <source>
        <dbReference type="ARBA" id="ARBA00022845"/>
    </source>
</evidence>
<dbReference type="GO" id="GO:0005737">
    <property type="term" value="C:cytoplasm"/>
    <property type="evidence" value="ECO:0007669"/>
    <property type="project" value="TreeGrafter"/>
</dbReference>
<dbReference type="OrthoDB" id="677338at2759"/>
<accession>A0A3L6SAQ3</accession>
<evidence type="ECO:0000313" key="7">
    <source>
        <dbReference type="Proteomes" id="UP000275267"/>
    </source>
</evidence>
<comment type="caution">
    <text evidence="6">The sequence shown here is derived from an EMBL/GenBank/DDBJ whole genome shotgun (WGS) entry which is preliminary data.</text>
</comment>
<feature type="compositionally biased region" description="Low complexity" evidence="4">
    <location>
        <begin position="136"/>
        <end position="159"/>
    </location>
</feature>
<evidence type="ECO:0000256" key="4">
    <source>
        <dbReference type="SAM" id="MobiDB-lite"/>
    </source>
</evidence>
<dbReference type="PANTHER" id="PTHR12537">
    <property type="entry name" value="RNA BINDING PROTEIN PUMILIO-RELATED"/>
    <property type="match status" value="1"/>
</dbReference>
<keyword evidence="2" id="KW-0810">Translation regulation</keyword>
<sequence length="557" mass="60755">MDGTQQSAAAAAAATAPMDPAAELSAYFRVMRLGDDPSPREQPKPQPPPQVLPVPAARAEIQMQQLQAAAGQYYFPQPRNYVVGESSRGAGYASCSAAGFNNSHFGAHSPRLNAGPAPPATPNKPGAGAGHFGPVAASHPSESSRSSSTPSPSPSTSAAHFQLVPSAPHLVGDAYSSLNPYASAFQSTLSVNPVDYRSWIPTPARYYYPTLEQVRSRLLRRPMDPDLLRFPETAAHVVCLLLEGDEQVRRSVLARVRNDVLSVMGSSERQAVFLALVRACAGRPDELQDIVEAVYKGNGFLMGVAKHNYGLVTLVKELVTALVPHPQLLVQLICWLLRERLMEQCNGAELLQYCFTTMSYEASKIIIQFATVIIDELLFSSFGSRCLAECLVYARNGELRALEDIILNRTVEIAMGQFSNYFLQRAIECGSELLQVAIADRVAADVASLSLDRFGSYVVEACFLLARTPVPLQRLLAAFVGLRGNELADLVRGSYSNYVVSKLLDAGKNHFPQEARLLARRIEGLPMAVQREMHARGVMRVVGKLNHRHLGSHRTLY</sequence>
<dbReference type="Gene3D" id="1.25.10.10">
    <property type="entry name" value="Leucine-rich Repeat Variant"/>
    <property type="match status" value="1"/>
</dbReference>
<dbReference type="GO" id="GO:0003729">
    <property type="term" value="F:mRNA binding"/>
    <property type="evidence" value="ECO:0007669"/>
    <property type="project" value="TreeGrafter"/>
</dbReference>
<name>A0A3L6SAQ3_PANMI</name>
<reference evidence="7" key="1">
    <citation type="journal article" date="2019" name="Nat. Commun.">
        <title>The genome of broomcorn millet.</title>
        <authorList>
            <person name="Zou C."/>
            <person name="Miki D."/>
            <person name="Li D."/>
            <person name="Tang Q."/>
            <person name="Xiao L."/>
            <person name="Rajput S."/>
            <person name="Deng P."/>
            <person name="Jia W."/>
            <person name="Huang R."/>
            <person name="Zhang M."/>
            <person name="Sun Y."/>
            <person name="Hu J."/>
            <person name="Fu X."/>
            <person name="Schnable P.S."/>
            <person name="Li F."/>
            <person name="Zhang H."/>
            <person name="Feng B."/>
            <person name="Zhu X."/>
            <person name="Liu R."/>
            <person name="Schnable J.C."/>
            <person name="Zhu J.-K."/>
            <person name="Zhang H."/>
        </authorList>
    </citation>
    <scope>NUCLEOTIDE SEQUENCE [LARGE SCALE GENOMIC DNA]</scope>
</reference>
<feature type="domain" description="PUM-HD" evidence="5">
    <location>
        <begin position="188"/>
        <end position="546"/>
    </location>
</feature>
<dbReference type="SMART" id="SM00025">
    <property type="entry name" value="Pumilio"/>
    <property type="match status" value="3"/>
</dbReference>
<dbReference type="AlphaFoldDB" id="A0A3L6SAQ3"/>
<dbReference type="Proteomes" id="UP000275267">
    <property type="component" value="Unassembled WGS sequence"/>
</dbReference>
<dbReference type="GO" id="GO:0006417">
    <property type="term" value="P:regulation of translation"/>
    <property type="evidence" value="ECO:0007669"/>
    <property type="project" value="UniProtKB-KW"/>
</dbReference>
<feature type="region of interest" description="Disordered" evidence="4">
    <location>
        <begin position="29"/>
        <end position="54"/>
    </location>
</feature>
<gene>
    <name evidence="6" type="ORF">C2845_PM02G34740</name>
</gene>
<dbReference type="InterPro" id="IPR033133">
    <property type="entry name" value="PUM-HD"/>
</dbReference>
<feature type="region of interest" description="Disordered" evidence="4">
    <location>
        <begin position="109"/>
        <end position="159"/>
    </location>
</feature>
<evidence type="ECO:0000313" key="6">
    <source>
        <dbReference type="EMBL" id="RLN18100.1"/>
    </source>
</evidence>
<dbReference type="STRING" id="4540.A0A3L6SAQ3"/>
<keyword evidence="7" id="KW-1185">Reference proteome</keyword>
<dbReference type="InterPro" id="IPR016024">
    <property type="entry name" value="ARM-type_fold"/>
</dbReference>
<dbReference type="InterPro" id="IPR011989">
    <property type="entry name" value="ARM-like"/>
</dbReference>
<dbReference type="PROSITE" id="PS50302">
    <property type="entry name" value="PUM"/>
    <property type="match status" value="1"/>
</dbReference>
<dbReference type="Pfam" id="PF00806">
    <property type="entry name" value="PUF"/>
    <property type="match status" value="2"/>
</dbReference>
<dbReference type="PANTHER" id="PTHR12537:SF133">
    <property type="entry name" value="OS03G0193150 PROTEIN"/>
    <property type="match status" value="1"/>
</dbReference>
<dbReference type="PROSITE" id="PS50303">
    <property type="entry name" value="PUM_HD"/>
    <property type="match status" value="1"/>
</dbReference>
<organism evidence="6 7">
    <name type="scientific">Panicum miliaceum</name>
    <name type="common">Proso millet</name>
    <name type="synonym">Broomcorn millet</name>
    <dbReference type="NCBI Taxonomy" id="4540"/>
    <lineage>
        <taxon>Eukaryota</taxon>
        <taxon>Viridiplantae</taxon>
        <taxon>Streptophyta</taxon>
        <taxon>Embryophyta</taxon>
        <taxon>Tracheophyta</taxon>
        <taxon>Spermatophyta</taxon>
        <taxon>Magnoliopsida</taxon>
        <taxon>Liliopsida</taxon>
        <taxon>Poales</taxon>
        <taxon>Poaceae</taxon>
        <taxon>PACMAD clade</taxon>
        <taxon>Panicoideae</taxon>
        <taxon>Panicodae</taxon>
        <taxon>Paniceae</taxon>
        <taxon>Panicinae</taxon>
        <taxon>Panicum</taxon>
        <taxon>Panicum sect. Panicum</taxon>
    </lineage>
</organism>